<proteinExistence type="predicted"/>
<gene>
    <name evidence="1" type="ORF">GCM10009775_17060</name>
</gene>
<name>A0ABN2PM02_9MICO</name>
<dbReference type="EMBL" id="BAAAOF010000003">
    <property type="protein sequence ID" value="GAA1925417.1"/>
    <property type="molecule type" value="Genomic_DNA"/>
</dbReference>
<sequence length="86" mass="9827">MELAAEEKRAATEARLLKRWGNARGALDRLGAIAHELERIHREESVLLRERDDLVAHLRATGQSWNALSSRTKLSRQALMKRATRI</sequence>
<reference evidence="1 2" key="1">
    <citation type="journal article" date="2019" name="Int. J. Syst. Evol. Microbiol.">
        <title>The Global Catalogue of Microorganisms (GCM) 10K type strain sequencing project: providing services to taxonomists for standard genome sequencing and annotation.</title>
        <authorList>
            <consortium name="The Broad Institute Genomics Platform"/>
            <consortium name="The Broad Institute Genome Sequencing Center for Infectious Disease"/>
            <person name="Wu L."/>
            <person name="Ma J."/>
        </authorList>
    </citation>
    <scope>NUCLEOTIDE SEQUENCE [LARGE SCALE GENOMIC DNA]</scope>
    <source>
        <strain evidence="1 2">JCM 14900</strain>
    </source>
</reference>
<dbReference type="Proteomes" id="UP001501343">
    <property type="component" value="Unassembled WGS sequence"/>
</dbReference>
<protein>
    <submittedName>
        <fullName evidence="1">Uncharacterized protein</fullName>
    </submittedName>
</protein>
<comment type="caution">
    <text evidence="1">The sequence shown here is derived from an EMBL/GenBank/DDBJ whole genome shotgun (WGS) entry which is preliminary data.</text>
</comment>
<evidence type="ECO:0000313" key="1">
    <source>
        <dbReference type="EMBL" id="GAA1925417.1"/>
    </source>
</evidence>
<evidence type="ECO:0000313" key="2">
    <source>
        <dbReference type="Proteomes" id="UP001501343"/>
    </source>
</evidence>
<accession>A0ABN2PM02</accession>
<organism evidence="1 2">
    <name type="scientific">Microbacterium aoyamense</name>
    <dbReference type="NCBI Taxonomy" id="344166"/>
    <lineage>
        <taxon>Bacteria</taxon>
        <taxon>Bacillati</taxon>
        <taxon>Actinomycetota</taxon>
        <taxon>Actinomycetes</taxon>
        <taxon>Micrococcales</taxon>
        <taxon>Microbacteriaceae</taxon>
        <taxon>Microbacterium</taxon>
    </lineage>
</organism>
<keyword evidence="2" id="KW-1185">Reference proteome</keyword>